<accession>A0ACB7Z2B2</accession>
<protein>
    <submittedName>
        <fullName evidence="1">Uncharacterized protein</fullName>
    </submittedName>
</protein>
<gene>
    <name evidence="1" type="ORF">Vadar_007210</name>
</gene>
<proteinExistence type="predicted"/>
<evidence type="ECO:0000313" key="2">
    <source>
        <dbReference type="Proteomes" id="UP000828048"/>
    </source>
</evidence>
<evidence type="ECO:0000313" key="1">
    <source>
        <dbReference type="EMBL" id="KAH7859931.1"/>
    </source>
</evidence>
<dbReference type="EMBL" id="CM037154">
    <property type="protein sequence ID" value="KAH7859931.1"/>
    <property type="molecule type" value="Genomic_DNA"/>
</dbReference>
<name>A0ACB7Z2B2_9ERIC</name>
<dbReference type="Proteomes" id="UP000828048">
    <property type="component" value="Chromosome 4"/>
</dbReference>
<comment type="caution">
    <text evidence="1">The sequence shown here is derived from an EMBL/GenBank/DDBJ whole genome shotgun (WGS) entry which is preliminary data.</text>
</comment>
<keyword evidence="2" id="KW-1185">Reference proteome</keyword>
<reference evidence="1 2" key="1">
    <citation type="journal article" date="2021" name="Hortic Res">
        <title>High-quality reference genome and annotation aids understanding of berry development for evergreen blueberry (Vaccinium darrowii).</title>
        <authorList>
            <person name="Yu J."/>
            <person name="Hulse-Kemp A.M."/>
            <person name="Babiker E."/>
            <person name="Staton M."/>
        </authorList>
    </citation>
    <scope>NUCLEOTIDE SEQUENCE [LARGE SCALE GENOMIC DNA]</scope>
    <source>
        <strain evidence="2">cv. NJ 8807/NJ 8810</strain>
        <tissue evidence="1">Young leaf</tissue>
    </source>
</reference>
<sequence>MMVAMAHNSHSSYWASIEEEIEAHLKQTIPVWPPTAVYEPMNYLVFAAPKTKATALCIASCELVGGLWAQALEGLDVASALHLMHSAAYTHKNLPLTDRPAQVQAHDPSRL</sequence>
<organism evidence="1 2">
    <name type="scientific">Vaccinium darrowii</name>
    <dbReference type="NCBI Taxonomy" id="229202"/>
    <lineage>
        <taxon>Eukaryota</taxon>
        <taxon>Viridiplantae</taxon>
        <taxon>Streptophyta</taxon>
        <taxon>Embryophyta</taxon>
        <taxon>Tracheophyta</taxon>
        <taxon>Spermatophyta</taxon>
        <taxon>Magnoliopsida</taxon>
        <taxon>eudicotyledons</taxon>
        <taxon>Gunneridae</taxon>
        <taxon>Pentapetalae</taxon>
        <taxon>asterids</taxon>
        <taxon>Ericales</taxon>
        <taxon>Ericaceae</taxon>
        <taxon>Vaccinioideae</taxon>
        <taxon>Vaccinieae</taxon>
        <taxon>Vaccinium</taxon>
    </lineage>
</organism>